<evidence type="ECO:0000313" key="2">
    <source>
        <dbReference type="Proteomes" id="UP000284902"/>
    </source>
</evidence>
<comment type="caution">
    <text evidence="1">The sequence shown here is derived from an EMBL/GenBank/DDBJ whole genome shotgun (WGS) entry which is preliminary data.</text>
</comment>
<protein>
    <submittedName>
        <fullName evidence="1">Uncharacterized protein</fullName>
    </submittedName>
</protein>
<gene>
    <name evidence="1" type="ORF">DW672_01835</name>
</gene>
<evidence type="ECO:0000313" key="1">
    <source>
        <dbReference type="EMBL" id="RHF62910.1"/>
    </source>
</evidence>
<dbReference type="AlphaFoldDB" id="A0A414P9G6"/>
<dbReference type="RefSeq" id="WP_118212409.1">
    <property type="nucleotide sequence ID" value="NZ_JAQEAN010000005.1"/>
</dbReference>
<accession>A0A414P9G6</accession>
<sequence length="189" mass="20785">MLFEAEAKDILIGACDVFMYPFTGTEIPEDAVIETAEHSVGHCSSGFTIDYKPTKYEVTNHHGSTVKSYVTKEEISAKTGIMSWDLERLTLLSTAEYTVEKEKKKKKLLFTGNGKALKTVLVRAVHVKDNGKKLRFTMLGQGGSGFSLAFENKEVTVDAELAAIKKVDGFLASIEEELTEEEAAVINVV</sequence>
<dbReference type="EMBL" id="QRHG01000003">
    <property type="protein sequence ID" value="RHF62910.1"/>
    <property type="molecule type" value="Genomic_DNA"/>
</dbReference>
<dbReference type="Proteomes" id="UP000284902">
    <property type="component" value="Unassembled WGS sequence"/>
</dbReference>
<organism evidence="1 2">
    <name type="scientific">[Ruminococcus] lactaris</name>
    <dbReference type="NCBI Taxonomy" id="46228"/>
    <lineage>
        <taxon>Bacteria</taxon>
        <taxon>Bacillati</taxon>
        <taxon>Bacillota</taxon>
        <taxon>Clostridia</taxon>
        <taxon>Lachnospirales</taxon>
        <taxon>Lachnospiraceae</taxon>
        <taxon>Mediterraneibacter</taxon>
    </lineage>
</organism>
<reference evidence="1 2" key="1">
    <citation type="submission" date="2018-08" db="EMBL/GenBank/DDBJ databases">
        <title>A genome reference for cultivated species of the human gut microbiota.</title>
        <authorList>
            <person name="Zou Y."/>
            <person name="Xue W."/>
            <person name="Luo G."/>
        </authorList>
    </citation>
    <scope>NUCLEOTIDE SEQUENCE [LARGE SCALE GENOMIC DNA]</scope>
    <source>
        <strain evidence="1 2">AM25-1LB</strain>
    </source>
</reference>
<proteinExistence type="predicted"/>
<name>A0A414P9G6_9FIRM</name>